<reference evidence="2 3" key="1">
    <citation type="submission" date="2023-07" db="EMBL/GenBank/DDBJ databases">
        <title>Sorghum-associated microbial communities from plants grown in Nebraska, USA.</title>
        <authorList>
            <person name="Schachtman D."/>
        </authorList>
    </citation>
    <scope>NUCLEOTIDE SEQUENCE [LARGE SCALE GENOMIC DNA]</scope>
    <source>
        <strain evidence="2 3">CC351</strain>
    </source>
</reference>
<dbReference type="EMBL" id="JAUSRL010000002">
    <property type="protein sequence ID" value="MDP9959277.1"/>
    <property type="molecule type" value="Genomic_DNA"/>
</dbReference>
<dbReference type="Proteomes" id="UP001235513">
    <property type="component" value="Unassembled WGS sequence"/>
</dbReference>
<comment type="caution">
    <text evidence="2">The sequence shown here is derived from an EMBL/GenBank/DDBJ whole genome shotgun (WGS) entry which is preliminary data.</text>
</comment>
<dbReference type="InterPro" id="IPR025375">
    <property type="entry name" value="DUF4365"/>
</dbReference>
<protein>
    <recommendedName>
        <fullName evidence="1">DUF4365 domain-containing protein</fullName>
    </recommendedName>
</protein>
<organism evidence="2 3">
    <name type="scientific">Chryseobacterium lathyri</name>
    <dbReference type="NCBI Taxonomy" id="395933"/>
    <lineage>
        <taxon>Bacteria</taxon>
        <taxon>Pseudomonadati</taxon>
        <taxon>Bacteroidota</taxon>
        <taxon>Flavobacteriia</taxon>
        <taxon>Flavobacteriales</taxon>
        <taxon>Weeksellaceae</taxon>
        <taxon>Chryseobacterium group</taxon>
        <taxon>Chryseobacterium</taxon>
    </lineage>
</organism>
<feature type="domain" description="DUF4365" evidence="1">
    <location>
        <begin position="22"/>
        <end position="156"/>
    </location>
</feature>
<name>A0ABT9SJX1_9FLAO</name>
<dbReference type="RefSeq" id="WP_306841958.1">
    <property type="nucleotide sequence ID" value="NZ_JAUSRL010000002.1"/>
</dbReference>
<proteinExistence type="predicted"/>
<evidence type="ECO:0000313" key="3">
    <source>
        <dbReference type="Proteomes" id="UP001235513"/>
    </source>
</evidence>
<keyword evidence="3" id="KW-1185">Reference proteome</keyword>
<sequence>MKHDINDLNLPQDSRNSQLEIISKNYFRPLFDVTKFVAKEEVIDNGIDFRFEIKKNNYVLGFGFNFQLKSSESTKRNQDGSYSKSIKTSNIEYLLNNGQPAYYGFYIEEEKTIYFTSLKNVISELTTANPEWQKQPNHTIRFLTKLDNESIDNIYEIAFKEGLMQRKIQSKFAENLSFIKNENKIIIDFDSNVITDSEITSLIEKYGLTMVDNFQWVKIINLHKQSTNGNKTPKYNLVLGLSFYYSGEYFKALDFFKESYKNIDSLDSHLREYLIFVYYGLQRIMNIVNDEEYESITGTFKENSDMYMYKQLELATNLMGKMYTSENHVSQEFEEKIEQIINTPNISENIILFANIEKVQYQ</sequence>
<gene>
    <name evidence="2" type="ORF">J2T04_001156</name>
</gene>
<accession>A0ABT9SJX1</accession>
<dbReference type="Pfam" id="PF14280">
    <property type="entry name" value="DUF4365"/>
    <property type="match status" value="1"/>
</dbReference>
<evidence type="ECO:0000313" key="2">
    <source>
        <dbReference type="EMBL" id="MDP9959277.1"/>
    </source>
</evidence>
<evidence type="ECO:0000259" key="1">
    <source>
        <dbReference type="Pfam" id="PF14280"/>
    </source>
</evidence>